<keyword evidence="5" id="KW-0833">Ubl conjugation pathway</keyword>
<name>G7EA04_MIXOS</name>
<dbReference type="InterPro" id="IPR038765">
    <property type="entry name" value="Papain-like_cys_pep_sf"/>
</dbReference>
<dbReference type="OrthoDB" id="292964at2759"/>
<comment type="catalytic activity">
    <reaction evidence="1">
        <text>Thiol-dependent hydrolysis of ester, thioester, amide, peptide and isopeptide bonds formed by the C-terminal Gly of ubiquitin (a 76-residue protein attached to proteins as an intracellular targeting signal).</text>
        <dbReference type="EC" id="3.4.19.12"/>
    </reaction>
</comment>
<dbReference type="GO" id="GO:0016579">
    <property type="term" value="P:protein deubiquitination"/>
    <property type="evidence" value="ECO:0007669"/>
    <property type="project" value="InterPro"/>
</dbReference>
<dbReference type="Gene3D" id="3.90.70.10">
    <property type="entry name" value="Cysteine proteinases"/>
    <property type="match status" value="1"/>
</dbReference>
<dbReference type="InterPro" id="IPR018200">
    <property type="entry name" value="USP_CS"/>
</dbReference>
<evidence type="ECO:0000256" key="8">
    <source>
        <dbReference type="SAM" id="MobiDB-lite"/>
    </source>
</evidence>
<dbReference type="PROSITE" id="PS50206">
    <property type="entry name" value="RHODANESE_3"/>
    <property type="match status" value="1"/>
</dbReference>
<dbReference type="SUPFAM" id="SSF52821">
    <property type="entry name" value="Rhodanese/Cell cycle control phosphatase"/>
    <property type="match status" value="1"/>
</dbReference>
<dbReference type="Pfam" id="PF08969">
    <property type="entry name" value="USP8_dimer"/>
    <property type="match status" value="1"/>
</dbReference>
<dbReference type="eggNOG" id="KOG1868">
    <property type="taxonomic scope" value="Eukaryota"/>
</dbReference>
<dbReference type="HOGENOM" id="CLU_005922_2_1_1"/>
<dbReference type="GO" id="GO:0004843">
    <property type="term" value="F:cysteine-type deubiquitinase activity"/>
    <property type="evidence" value="ECO:0007669"/>
    <property type="project" value="UniProtKB-EC"/>
</dbReference>
<evidence type="ECO:0000259" key="9">
    <source>
        <dbReference type="PROSITE" id="PS50206"/>
    </source>
</evidence>
<sequence length="1213" mass="132740">MRTLAELKSASVVQPDNRYGIKSYLAQARKLSDEAEALEHKGDAESAYLALRRWAGVMSVINQHPEHPTMRKLKGPEYMLFMDLSQRVHSAGQKMNTLARALQARDEEARASTSSPHDLPSLAHSNGTTSIASSALHDFTPPLTPSKRAAQPASPAGSAAESAPPSTIRERLLALRNAGLDTGAQPQEGLAGAHHTRPGAARQTTHVASSRPAPPPHLPLGATSPVSERQQATKPIALRADVNGHPGTAAPSPFRSAPELQHDERPGSAPAQLDSEHDKQPEPAPSPTGHIRPQLESDNSYTRLAALPTPSYQDFESHFPAVEKLSDLPGVPPSKPGASTVLGRPPTPPDFSRPVEPSRRLLPVSEHAYAPDSLALGSSRPPPASSQSPLQSIASKTHPTVPSIALPRANSILPAHLWQYLEPTLKTNEATTDSSLSILLLDLRTRPEFEARRIAGKTVCLEPVTLRNEISSQRLESSLVLSPEIERDAFAKRHTFDLIIFYDRSSSKLPVTPPVSASTSIDDPARILYNLLTAVYEREFAHPLKRSPMLLIGGWDAWQREIGDRGTVGEKLNEPSRPARPALGNIDINAGRQRSESQPSARLPESAYLLGPAPTASDEAAVSINGREAALYKQGNSSARSSDSSFQDLGYFKSHDVSSGSLYGHPSASSPIAIPALAAQRQVVAPAFDAFATPTSALLDQSRQPRELIYDRRPIDYPQINRTALSMPQRPPLAAISYNEPMRPQPSRSNTARTFSSFNQSSSQLSPITPGWTDRAMNSNFGDGTVGLTGLKNMGNTCYMNSTIQCLSATIPLARFFKDGSYRRAINRQNPMGTQGVLADAVGELIKVLWTETYNFVAPVSFRDAICRFAPQFRGTDQHDSQEFLAFLLDGLHEDLNFVVKKPRPVEMTPEREAALESLPTQVASEKEWQIYTRRNNSVIVNWFQGQYRNRLQCLTCGKTSTTYDTFMYLSLPLPNKSRSEVSLQQCLDAFVKEEVLEKSEAWNCPRCKTRRKATKRLTLSRLPPILLIHFKRFSFKGPFSERLDTVVRYPLSSLDLTNYLPPPLPPATANLYNVKPETVGPTASSSSYRYDLYAVSNHFGSLSSGHYTAFVKNNRGWWSIGDSRVSKASDSDVQHAGKSVYILCTVTRGSAVFWTSLVTLEAICANTQAAKSRADPCHSHAADYCDMSVACALAYVDGHAVQGCRRPLRDRG</sequence>
<feature type="region of interest" description="Disordered" evidence="8">
    <location>
        <begin position="324"/>
        <end position="357"/>
    </location>
</feature>
<dbReference type="InterPro" id="IPR028889">
    <property type="entry name" value="USP"/>
</dbReference>
<dbReference type="InParanoid" id="G7EA04"/>
<feature type="compositionally biased region" description="Polar residues" evidence="8">
    <location>
        <begin position="123"/>
        <end position="133"/>
    </location>
</feature>
<dbReference type="InterPro" id="IPR050185">
    <property type="entry name" value="Ub_carboxyl-term_hydrolase"/>
</dbReference>
<evidence type="ECO:0000256" key="6">
    <source>
        <dbReference type="ARBA" id="ARBA00022801"/>
    </source>
</evidence>
<comment type="caution">
    <text evidence="11">The sequence shown here is derived from an EMBL/GenBank/DDBJ whole genome shotgun (WGS) entry which is preliminary data.</text>
</comment>
<dbReference type="PROSITE" id="PS50235">
    <property type="entry name" value="USP_3"/>
    <property type="match status" value="1"/>
</dbReference>
<feature type="region of interest" description="Disordered" evidence="8">
    <location>
        <begin position="372"/>
        <end position="399"/>
    </location>
</feature>
<dbReference type="EMBL" id="BABT02000220">
    <property type="protein sequence ID" value="GAA99473.1"/>
    <property type="molecule type" value="Genomic_DNA"/>
</dbReference>
<dbReference type="Gene3D" id="3.40.250.10">
    <property type="entry name" value="Rhodanese-like domain"/>
    <property type="match status" value="1"/>
</dbReference>
<accession>G7EA04</accession>
<dbReference type="PROSITE" id="PS00972">
    <property type="entry name" value="USP_1"/>
    <property type="match status" value="1"/>
</dbReference>
<feature type="region of interest" description="Disordered" evidence="8">
    <location>
        <begin position="567"/>
        <end position="603"/>
    </location>
</feature>
<dbReference type="InterPro" id="IPR015063">
    <property type="entry name" value="USP8_dimer"/>
</dbReference>
<evidence type="ECO:0000256" key="4">
    <source>
        <dbReference type="ARBA" id="ARBA00022670"/>
    </source>
</evidence>
<dbReference type="SUPFAM" id="SSF54001">
    <property type="entry name" value="Cysteine proteinases"/>
    <property type="match status" value="1"/>
</dbReference>
<feature type="region of interest" description="Disordered" evidence="8">
    <location>
        <begin position="742"/>
        <end position="770"/>
    </location>
</feature>
<evidence type="ECO:0000259" key="10">
    <source>
        <dbReference type="PROSITE" id="PS50235"/>
    </source>
</evidence>
<dbReference type="Pfam" id="PF00443">
    <property type="entry name" value="UCH"/>
    <property type="match status" value="1"/>
</dbReference>
<dbReference type="STRING" id="764103.G7EA04"/>
<dbReference type="InterPro" id="IPR001394">
    <property type="entry name" value="Peptidase_C19_UCH"/>
</dbReference>
<reference evidence="11 12" key="2">
    <citation type="journal article" date="2012" name="Open Biol.">
        <title>Characteristics of nucleosomes and linker DNA regions on the genome of the basidiomycete Mixia osmundae revealed by mono- and dinucleosome mapping.</title>
        <authorList>
            <person name="Nishida H."/>
            <person name="Kondo S."/>
            <person name="Matsumoto T."/>
            <person name="Suzuki Y."/>
            <person name="Yoshikawa H."/>
            <person name="Taylor T.D."/>
            <person name="Sugiyama J."/>
        </authorList>
    </citation>
    <scope>NUCLEOTIDE SEQUENCE [LARGE SCALE GENOMIC DNA]</scope>
    <source>
        <strain evidence="12">CBS 9802 / IAM 14324 / JCM 22182 / KY 12970</strain>
    </source>
</reference>
<comment type="similarity">
    <text evidence="2">Belongs to the peptidase C19 family.</text>
</comment>
<feature type="compositionally biased region" description="Low complexity" evidence="8">
    <location>
        <begin position="755"/>
        <end position="766"/>
    </location>
</feature>
<evidence type="ECO:0000313" key="11">
    <source>
        <dbReference type="EMBL" id="GAA99473.1"/>
    </source>
</evidence>
<feature type="region of interest" description="Disordered" evidence="8">
    <location>
        <begin position="182"/>
        <end position="295"/>
    </location>
</feature>
<feature type="domain" description="Rhodanese" evidence="9">
    <location>
        <begin position="438"/>
        <end position="567"/>
    </location>
</feature>
<dbReference type="PANTHER" id="PTHR21646:SF95">
    <property type="entry name" value="UBIQUITIN CARBOXYL-TERMINAL HYDROLASE 4-RELATED"/>
    <property type="match status" value="1"/>
</dbReference>
<evidence type="ECO:0000256" key="7">
    <source>
        <dbReference type="ARBA" id="ARBA00022807"/>
    </source>
</evidence>
<dbReference type="InterPro" id="IPR036873">
    <property type="entry name" value="Rhodanese-like_dom_sf"/>
</dbReference>
<protein>
    <recommendedName>
        <fullName evidence="3">ubiquitinyl hydrolase 1</fullName>
        <ecNumber evidence="3">3.4.19.12</ecNumber>
    </recommendedName>
</protein>
<reference evidence="11 12" key="1">
    <citation type="journal article" date="2011" name="J. Gen. Appl. Microbiol.">
        <title>Draft genome sequencing of the enigmatic basidiomycete Mixia osmundae.</title>
        <authorList>
            <person name="Nishida H."/>
            <person name="Nagatsuka Y."/>
            <person name="Sugiyama J."/>
        </authorList>
    </citation>
    <scope>NUCLEOTIDE SEQUENCE [LARGE SCALE GENOMIC DNA]</scope>
    <source>
        <strain evidence="12">CBS 9802 / IAM 14324 / JCM 22182 / KY 12970</strain>
    </source>
</reference>
<dbReference type="PANTHER" id="PTHR21646">
    <property type="entry name" value="UBIQUITIN CARBOXYL-TERMINAL HYDROLASE"/>
    <property type="match status" value="1"/>
</dbReference>
<evidence type="ECO:0000256" key="3">
    <source>
        <dbReference type="ARBA" id="ARBA00012759"/>
    </source>
</evidence>
<gene>
    <name evidence="11" type="primary">Mo06172</name>
    <name evidence="11" type="ORF">E5Q_06172</name>
</gene>
<feature type="compositionally biased region" description="Low complexity" evidence="8">
    <location>
        <begin position="385"/>
        <end position="395"/>
    </location>
</feature>
<evidence type="ECO:0000256" key="5">
    <source>
        <dbReference type="ARBA" id="ARBA00022786"/>
    </source>
</evidence>
<dbReference type="PROSITE" id="PS00973">
    <property type="entry name" value="USP_2"/>
    <property type="match status" value="1"/>
</dbReference>
<dbReference type="InterPro" id="IPR001763">
    <property type="entry name" value="Rhodanese-like_dom"/>
</dbReference>
<dbReference type="AlphaFoldDB" id="G7EA04"/>
<organism evidence="11 12">
    <name type="scientific">Mixia osmundae (strain CBS 9802 / IAM 14324 / JCM 22182 / KY 12970)</name>
    <dbReference type="NCBI Taxonomy" id="764103"/>
    <lineage>
        <taxon>Eukaryota</taxon>
        <taxon>Fungi</taxon>
        <taxon>Dikarya</taxon>
        <taxon>Basidiomycota</taxon>
        <taxon>Pucciniomycotina</taxon>
        <taxon>Mixiomycetes</taxon>
        <taxon>Mixiales</taxon>
        <taxon>Mixiaceae</taxon>
        <taxon>Mixia</taxon>
    </lineage>
</organism>
<proteinExistence type="inferred from homology"/>
<keyword evidence="7" id="KW-0788">Thiol protease</keyword>
<dbReference type="CDD" id="cd02674">
    <property type="entry name" value="Peptidase_C19R"/>
    <property type="match status" value="1"/>
</dbReference>
<feature type="compositionally biased region" description="Low complexity" evidence="8">
    <location>
        <begin position="149"/>
        <end position="166"/>
    </location>
</feature>
<feature type="region of interest" description="Disordered" evidence="8">
    <location>
        <begin position="99"/>
        <end position="166"/>
    </location>
</feature>
<keyword evidence="12" id="KW-1185">Reference proteome</keyword>
<feature type="domain" description="USP" evidence="10">
    <location>
        <begin position="789"/>
        <end position="1149"/>
    </location>
</feature>
<dbReference type="RefSeq" id="XP_014568703.1">
    <property type="nucleotide sequence ID" value="XM_014713217.1"/>
</dbReference>
<keyword evidence="4" id="KW-0645">Protease</keyword>
<dbReference type="GO" id="GO:0006508">
    <property type="term" value="P:proteolysis"/>
    <property type="evidence" value="ECO:0007669"/>
    <property type="project" value="UniProtKB-KW"/>
</dbReference>
<evidence type="ECO:0000256" key="1">
    <source>
        <dbReference type="ARBA" id="ARBA00000707"/>
    </source>
</evidence>
<dbReference type="OMA" id="EKEWQIY"/>
<keyword evidence="6" id="KW-0378">Hydrolase</keyword>
<evidence type="ECO:0000256" key="2">
    <source>
        <dbReference type="ARBA" id="ARBA00009085"/>
    </source>
</evidence>
<evidence type="ECO:0000313" key="12">
    <source>
        <dbReference type="Proteomes" id="UP000009131"/>
    </source>
</evidence>
<dbReference type="EC" id="3.4.19.12" evidence="3"/>
<dbReference type="SUPFAM" id="SSF140856">
    <property type="entry name" value="USP8 N-terminal domain-like"/>
    <property type="match status" value="1"/>
</dbReference>
<feature type="compositionally biased region" description="Polar residues" evidence="8">
    <location>
        <begin position="224"/>
        <end position="233"/>
    </location>
</feature>
<dbReference type="Proteomes" id="UP000009131">
    <property type="component" value="Unassembled WGS sequence"/>
</dbReference>
<dbReference type="Gene3D" id="1.20.58.80">
    <property type="entry name" value="Phosphotransferase system, lactose/cellobiose-type IIA subunit"/>
    <property type="match status" value="1"/>
</dbReference>